<dbReference type="AlphaFoldDB" id="A0AAD3RX81"/>
<evidence type="ECO:0000313" key="2">
    <source>
        <dbReference type="Proteomes" id="UP001279734"/>
    </source>
</evidence>
<comment type="caution">
    <text evidence="1">The sequence shown here is derived from an EMBL/GenBank/DDBJ whole genome shotgun (WGS) entry which is preliminary data.</text>
</comment>
<gene>
    <name evidence="1" type="ORF">Nepgr_000912</name>
</gene>
<organism evidence="1 2">
    <name type="scientific">Nepenthes gracilis</name>
    <name type="common">Slender pitcher plant</name>
    <dbReference type="NCBI Taxonomy" id="150966"/>
    <lineage>
        <taxon>Eukaryota</taxon>
        <taxon>Viridiplantae</taxon>
        <taxon>Streptophyta</taxon>
        <taxon>Embryophyta</taxon>
        <taxon>Tracheophyta</taxon>
        <taxon>Spermatophyta</taxon>
        <taxon>Magnoliopsida</taxon>
        <taxon>eudicotyledons</taxon>
        <taxon>Gunneridae</taxon>
        <taxon>Pentapetalae</taxon>
        <taxon>Caryophyllales</taxon>
        <taxon>Nepenthaceae</taxon>
        <taxon>Nepenthes</taxon>
    </lineage>
</organism>
<protein>
    <submittedName>
        <fullName evidence="1">Uncharacterized protein</fullName>
    </submittedName>
</protein>
<proteinExistence type="predicted"/>
<evidence type="ECO:0000313" key="1">
    <source>
        <dbReference type="EMBL" id="GMG99072.1"/>
    </source>
</evidence>
<accession>A0AAD3RX81</accession>
<dbReference type="Proteomes" id="UP001279734">
    <property type="component" value="Unassembled WGS sequence"/>
</dbReference>
<reference evidence="1" key="1">
    <citation type="submission" date="2023-05" db="EMBL/GenBank/DDBJ databases">
        <title>Nepenthes gracilis genome sequencing.</title>
        <authorList>
            <person name="Fukushima K."/>
        </authorList>
    </citation>
    <scope>NUCLEOTIDE SEQUENCE</scope>
    <source>
        <strain evidence="1">SING2019-196</strain>
    </source>
</reference>
<dbReference type="EMBL" id="BSYO01000001">
    <property type="protein sequence ID" value="GMG99072.1"/>
    <property type="molecule type" value="Genomic_DNA"/>
</dbReference>
<name>A0AAD3RX81_NEPGR</name>
<keyword evidence="2" id="KW-1185">Reference proteome</keyword>
<sequence>MSCQNNTLLTYLSFALSCSQREPLRKFYESLSQQIPPSEMAEFCFHFTPQKRGKENDSAANNIEANNLIIAAQQSQGSAGYWFPK</sequence>